<accession>A0ABS9Z6K2</accession>
<dbReference type="PROSITE" id="PS50110">
    <property type="entry name" value="RESPONSE_REGULATORY"/>
    <property type="match status" value="1"/>
</dbReference>
<proteinExistence type="predicted"/>
<keyword evidence="7" id="KW-1185">Reference proteome</keyword>
<evidence type="ECO:0000259" key="5">
    <source>
        <dbReference type="PROSITE" id="PS50110"/>
    </source>
</evidence>
<evidence type="ECO:0000256" key="2">
    <source>
        <dbReference type="ARBA" id="ARBA00023015"/>
    </source>
</evidence>
<feature type="modified residue" description="4-aspartylphosphate" evidence="4">
    <location>
        <position position="52"/>
    </location>
</feature>
<name>A0ABS9Z6K2_9HYPH</name>
<dbReference type="InterPro" id="IPR001789">
    <property type="entry name" value="Sig_transdc_resp-reg_receiver"/>
</dbReference>
<dbReference type="Pfam" id="PF00072">
    <property type="entry name" value="Response_reg"/>
    <property type="match status" value="1"/>
</dbReference>
<evidence type="ECO:0000256" key="1">
    <source>
        <dbReference type="ARBA" id="ARBA00022553"/>
    </source>
</evidence>
<dbReference type="PANTHER" id="PTHR44591">
    <property type="entry name" value="STRESS RESPONSE REGULATOR PROTEIN 1"/>
    <property type="match status" value="1"/>
</dbReference>
<dbReference type="Gene3D" id="3.40.50.2300">
    <property type="match status" value="1"/>
</dbReference>
<evidence type="ECO:0000256" key="4">
    <source>
        <dbReference type="PROSITE-ProRule" id="PRU00169"/>
    </source>
</evidence>
<dbReference type="InterPro" id="IPR050595">
    <property type="entry name" value="Bact_response_regulator"/>
</dbReference>
<dbReference type="Proteomes" id="UP001139104">
    <property type="component" value="Unassembled WGS sequence"/>
</dbReference>
<gene>
    <name evidence="6" type="ORF">K2U94_05760</name>
</gene>
<keyword evidence="3" id="KW-0804">Transcription</keyword>
<evidence type="ECO:0000313" key="7">
    <source>
        <dbReference type="Proteomes" id="UP001139104"/>
    </source>
</evidence>
<organism evidence="6 7">
    <name type="scientific">Candidatus Rhodoblastus alkanivorans</name>
    <dbReference type="NCBI Taxonomy" id="2954117"/>
    <lineage>
        <taxon>Bacteria</taxon>
        <taxon>Pseudomonadati</taxon>
        <taxon>Pseudomonadota</taxon>
        <taxon>Alphaproteobacteria</taxon>
        <taxon>Hyphomicrobiales</taxon>
        <taxon>Rhodoblastaceae</taxon>
        <taxon>Rhodoblastus</taxon>
    </lineage>
</organism>
<dbReference type="RefSeq" id="WP_243066292.1">
    <property type="nucleotide sequence ID" value="NZ_JAIVFK010000040.1"/>
</dbReference>
<dbReference type="PANTHER" id="PTHR44591:SF3">
    <property type="entry name" value="RESPONSE REGULATORY DOMAIN-CONTAINING PROTEIN"/>
    <property type="match status" value="1"/>
</dbReference>
<comment type="caution">
    <text evidence="6">The sequence shown here is derived from an EMBL/GenBank/DDBJ whole genome shotgun (WGS) entry which is preliminary data.</text>
</comment>
<feature type="domain" description="Response regulatory" evidence="5">
    <location>
        <begin position="3"/>
        <end position="119"/>
    </location>
</feature>
<protein>
    <submittedName>
        <fullName evidence="6">Response regulator</fullName>
    </submittedName>
</protein>
<dbReference type="InterPro" id="IPR011006">
    <property type="entry name" value="CheY-like_superfamily"/>
</dbReference>
<evidence type="ECO:0000256" key="3">
    <source>
        <dbReference type="ARBA" id="ARBA00023163"/>
    </source>
</evidence>
<sequence>MRRGLIVDDSAVIRMVAGRILGLLHFQSEEVDNRAKALAICERLMPDVILLDGGRPGAETLDFMRTIRRMPGGEATKIIFCATENDPMAIGRALRAGADDILFKPFDRRTMQEKFEDVGLLA</sequence>
<reference evidence="6" key="1">
    <citation type="journal article" date="2022" name="ISME J.">
        <title>Identification of active gaseous-alkane degraders at natural gas seeps.</title>
        <authorList>
            <person name="Farhan Ul Haque M."/>
            <person name="Hernandez M."/>
            <person name="Crombie A.T."/>
            <person name="Murrell J.C."/>
        </authorList>
    </citation>
    <scope>NUCLEOTIDE SEQUENCE</scope>
    <source>
        <strain evidence="6">PC2</strain>
    </source>
</reference>
<dbReference type="SUPFAM" id="SSF52172">
    <property type="entry name" value="CheY-like"/>
    <property type="match status" value="1"/>
</dbReference>
<evidence type="ECO:0000313" key="6">
    <source>
        <dbReference type="EMBL" id="MCI4682267.1"/>
    </source>
</evidence>
<dbReference type="EMBL" id="JAIVFP010000001">
    <property type="protein sequence ID" value="MCI4682267.1"/>
    <property type="molecule type" value="Genomic_DNA"/>
</dbReference>
<keyword evidence="2" id="KW-0805">Transcription regulation</keyword>
<dbReference type="SMART" id="SM00448">
    <property type="entry name" value="REC"/>
    <property type="match status" value="1"/>
</dbReference>
<keyword evidence="1 4" id="KW-0597">Phosphoprotein</keyword>